<organism evidence="4 5">
    <name type="scientific">Globicatella sulfidifaciens DSM 15739</name>
    <dbReference type="NCBI Taxonomy" id="1121925"/>
    <lineage>
        <taxon>Bacteria</taxon>
        <taxon>Bacillati</taxon>
        <taxon>Bacillota</taxon>
        <taxon>Bacilli</taxon>
        <taxon>Lactobacillales</taxon>
        <taxon>Aerococcaceae</taxon>
        <taxon>Globicatella</taxon>
    </lineage>
</organism>
<dbReference type="PANTHER" id="PTHR35936">
    <property type="entry name" value="MEMBRANE-BOUND LYTIC MUREIN TRANSGLYCOSYLASE F"/>
    <property type="match status" value="1"/>
</dbReference>
<name>A0A1T4K2G1_9LACT</name>
<dbReference type="Proteomes" id="UP000189941">
    <property type="component" value="Unassembled WGS sequence"/>
</dbReference>
<dbReference type="Pfam" id="PF00497">
    <property type="entry name" value="SBP_bac_3"/>
    <property type="match status" value="1"/>
</dbReference>
<accession>A0A1T4K2G1</accession>
<dbReference type="InterPro" id="IPR001638">
    <property type="entry name" value="Solute-binding_3/MltF_N"/>
</dbReference>
<evidence type="ECO:0000259" key="3">
    <source>
        <dbReference type="SMART" id="SM00062"/>
    </source>
</evidence>
<dbReference type="EMBL" id="FUWO01000003">
    <property type="protein sequence ID" value="SJZ36652.1"/>
    <property type="molecule type" value="Genomic_DNA"/>
</dbReference>
<keyword evidence="1 2" id="KW-0732">Signal</keyword>
<evidence type="ECO:0000313" key="4">
    <source>
        <dbReference type="EMBL" id="SJZ36652.1"/>
    </source>
</evidence>
<keyword evidence="5" id="KW-1185">Reference proteome</keyword>
<feature type="chain" id="PRO_5012639839" evidence="2">
    <location>
        <begin position="25"/>
        <end position="284"/>
    </location>
</feature>
<gene>
    <name evidence="4" type="ORF">SAMN02746011_00535</name>
</gene>
<dbReference type="STRING" id="1121925.SAMN02746011_00535"/>
<feature type="domain" description="Solute-binding protein family 3/N-terminal" evidence="3">
    <location>
        <begin position="37"/>
        <end position="274"/>
    </location>
</feature>
<dbReference type="PANTHER" id="PTHR35936:SF17">
    <property type="entry name" value="ARGININE-BINDING EXTRACELLULAR PROTEIN ARTP"/>
    <property type="match status" value="1"/>
</dbReference>
<proteinExistence type="predicted"/>
<dbReference type="Gene3D" id="3.40.190.10">
    <property type="entry name" value="Periplasmic binding protein-like II"/>
    <property type="match status" value="2"/>
</dbReference>
<dbReference type="SMART" id="SM00062">
    <property type="entry name" value="PBPb"/>
    <property type="match status" value="1"/>
</dbReference>
<feature type="signal peptide" evidence="2">
    <location>
        <begin position="1"/>
        <end position="24"/>
    </location>
</feature>
<evidence type="ECO:0000313" key="5">
    <source>
        <dbReference type="Proteomes" id="UP000189941"/>
    </source>
</evidence>
<evidence type="ECO:0000256" key="1">
    <source>
        <dbReference type="ARBA" id="ARBA00022729"/>
    </source>
</evidence>
<protein>
    <submittedName>
        <fullName evidence="4">Amino acid ABC transporter substrate-binding protein, PAAT family (TC 3.A.1.3.-)</fullName>
    </submittedName>
</protein>
<dbReference type="AlphaFoldDB" id="A0A1T4K2G1"/>
<dbReference type="SUPFAM" id="SSF53850">
    <property type="entry name" value="Periplasmic binding protein-like II"/>
    <property type="match status" value="1"/>
</dbReference>
<dbReference type="OrthoDB" id="9811552at2"/>
<sequence length="284" mass="30495">MKKIISFLVALIFVSSLSINQVMAAEDSLTKIKEKGEILVGTSPDFPPREFYIINDKGEKEIVGSDMALAQAIADELGVEMKLVTTDFNGVIANIQSGAVDMGIAGFSFTEGRAAVMDFSDGYSQETGDNGGYQGILVTKETAEKFKTLDELKAANLTIGAQGGSIQYEMAIKITSPTNVKQYGTMDAEVLALNAGDIQGMVVATSSAEPLLKSFDNLVILPKDGFDLDPENIYAQNVIGFPKNMDNTALLEVVNKVIKEAIDSGQMAKWEDEAKALSVKAIEE</sequence>
<dbReference type="RefSeq" id="WP_078755361.1">
    <property type="nucleotide sequence ID" value="NZ_FUWO01000003.1"/>
</dbReference>
<reference evidence="5" key="1">
    <citation type="submission" date="2017-02" db="EMBL/GenBank/DDBJ databases">
        <authorList>
            <person name="Varghese N."/>
            <person name="Submissions S."/>
        </authorList>
    </citation>
    <scope>NUCLEOTIDE SEQUENCE [LARGE SCALE GENOMIC DNA]</scope>
    <source>
        <strain evidence="5">DSM 15739</strain>
    </source>
</reference>
<evidence type="ECO:0000256" key="2">
    <source>
        <dbReference type="SAM" id="SignalP"/>
    </source>
</evidence>